<dbReference type="Proteomes" id="UP000253420">
    <property type="component" value="Unassembled WGS sequence"/>
</dbReference>
<evidence type="ECO:0000313" key="1">
    <source>
        <dbReference type="EMBL" id="RCS21637.1"/>
    </source>
</evidence>
<accession>A0A368JWV4</accession>
<gene>
    <name evidence="1" type="ORF">DUT91_22825</name>
</gene>
<organism evidence="1 2">
    <name type="scientific">Phyllobacterium salinisoli</name>
    <dbReference type="NCBI Taxonomy" id="1899321"/>
    <lineage>
        <taxon>Bacteria</taxon>
        <taxon>Pseudomonadati</taxon>
        <taxon>Pseudomonadota</taxon>
        <taxon>Alphaproteobacteria</taxon>
        <taxon>Hyphomicrobiales</taxon>
        <taxon>Phyllobacteriaceae</taxon>
        <taxon>Phyllobacterium</taxon>
    </lineage>
</organism>
<keyword evidence="2" id="KW-1185">Reference proteome</keyword>
<dbReference type="AlphaFoldDB" id="A0A368JWV4"/>
<evidence type="ECO:0000313" key="2">
    <source>
        <dbReference type="Proteomes" id="UP000253420"/>
    </source>
</evidence>
<name>A0A368JWV4_9HYPH</name>
<protein>
    <submittedName>
        <fullName evidence="1">Uncharacterized protein</fullName>
    </submittedName>
</protein>
<proteinExistence type="predicted"/>
<sequence length="150" mass="17732">MGLVMTDGDRDKAYIAVNEFIDKKGEIDRVFVRSVVQQEFVQTFLMAPDIEVSRIPISIIEERDYYYIGKDSEDKYKKNVKVRMEMNARNMCLYDIMLLNTLYSRDIEDIRSGTLGVYINYIRAHYGEIEESARRIQNDPRYKELFVSKC</sequence>
<dbReference type="EMBL" id="QOZG01000019">
    <property type="protein sequence ID" value="RCS21637.1"/>
    <property type="molecule type" value="Genomic_DNA"/>
</dbReference>
<comment type="caution">
    <text evidence="1">The sequence shown here is derived from an EMBL/GenBank/DDBJ whole genome shotgun (WGS) entry which is preliminary data.</text>
</comment>
<reference evidence="1 2" key="1">
    <citation type="submission" date="2018-07" db="EMBL/GenBank/DDBJ databases">
        <title>The draft genome of Phyllobacterium salinisoli.</title>
        <authorList>
            <person name="Liu L."/>
            <person name="Li L."/>
            <person name="Zhang X."/>
            <person name="Liang L."/>
        </authorList>
    </citation>
    <scope>NUCLEOTIDE SEQUENCE [LARGE SCALE GENOMIC DNA]</scope>
    <source>
        <strain evidence="1 2">LLAN61</strain>
    </source>
</reference>